<dbReference type="Gene3D" id="3.40.50.300">
    <property type="entry name" value="P-loop containing nucleotide triphosphate hydrolases"/>
    <property type="match status" value="1"/>
</dbReference>
<dbReference type="InterPro" id="IPR027417">
    <property type="entry name" value="P-loop_NTPase"/>
</dbReference>
<proteinExistence type="predicted"/>
<dbReference type="EMBL" id="BMHK01000010">
    <property type="protein sequence ID" value="GGC00535.1"/>
    <property type="molecule type" value="Genomic_DNA"/>
</dbReference>
<dbReference type="PANTHER" id="PTHR36451:SF1">
    <property type="entry name" value="OMEGA-HYDROXY-BETA-DIHYDROMENAQUINONE-9 SULFOTRANSFERASE STF3"/>
    <property type="match status" value="1"/>
</dbReference>
<protein>
    <submittedName>
        <fullName evidence="1">Sulfotransferase</fullName>
    </submittedName>
</protein>
<name>A0A916X4F5_9SPHN</name>
<keyword evidence="2" id="KW-1185">Reference proteome</keyword>
<evidence type="ECO:0000313" key="2">
    <source>
        <dbReference type="Proteomes" id="UP000608154"/>
    </source>
</evidence>
<dbReference type="Pfam" id="PF13469">
    <property type="entry name" value="Sulfotransfer_3"/>
    <property type="match status" value="1"/>
</dbReference>
<dbReference type="SUPFAM" id="SSF52540">
    <property type="entry name" value="P-loop containing nucleoside triphosphate hydrolases"/>
    <property type="match status" value="1"/>
</dbReference>
<comment type="caution">
    <text evidence="1">The sequence shown here is derived from an EMBL/GenBank/DDBJ whole genome shotgun (WGS) entry which is preliminary data.</text>
</comment>
<evidence type="ECO:0000313" key="1">
    <source>
        <dbReference type="EMBL" id="GGC00535.1"/>
    </source>
</evidence>
<accession>A0A916X4F5</accession>
<organism evidence="1 2">
    <name type="scientific">Novosphingobium endophyticum</name>
    <dbReference type="NCBI Taxonomy" id="1955250"/>
    <lineage>
        <taxon>Bacteria</taxon>
        <taxon>Pseudomonadati</taxon>
        <taxon>Pseudomonadota</taxon>
        <taxon>Alphaproteobacteria</taxon>
        <taxon>Sphingomonadales</taxon>
        <taxon>Sphingomonadaceae</taxon>
        <taxon>Novosphingobium</taxon>
    </lineage>
</organism>
<dbReference type="PANTHER" id="PTHR36451">
    <property type="entry name" value="PAPS-DEPENDENT SULFOTRANSFERASE STF3"/>
    <property type="match status" value="1"/>
</dbReference>
<gene>
    <name evidence="1" type="ORF">GCM10011494_18870</name>
</gene>
<dbReference type="Proteomes" id="UP000608154">
    <property type="component" value="Unassembled WGS sequence"/>
</dbReference>
<reference evidence="1" key="1">
    <citation type="journal article" date="2014" name="Int. J. Syst. Evol. Microbiol.">
        <title>Complete genome sequence of Corynebacterium casei LMG S-19264T (=DSM 44701T), isolated from a smear-ripened cheese.</title>
        <authorList>
            <consortium name="US DOE Joint Genome Institute (JGI-PGF)"/>
            <person name="Walter F."/>
            <person name="Albersmeier A."/>
            <person name="Kalinowski J."/>
            <person name="Ruckert C."/>
        </authorList>
    </citation>
    <scope>NUCLEOTIDE SEQUENCE</scope>
    <source>
        <strain evidence="1">CGMCC 1.15095</strain>
    </source>
</reference>
<reference evidence="1" key="2">
    <citation type="submission" date="2020-09" db="EMBL/GenBank/DDBJ databases">
        <authorList>
            <person name="Sun Q."/>
            <person name="Zhou Y."/>
        </authorList>
    </citation>
    <scope>NUCLEOTIDE SEQUENCE</scope>
    <source>
        <strain evidence="1">CGMCC 1.15095</strain>
    </source>
</reference>
<dbReference type="RefSeq" id="WP_188770822.1">
    <property type="nucleotide sequence ID" value="NZ_BMHK01000010.1"/>
</dbReference>
<sequence>MITGDEQTAQADGFFASSEDNLHAKAVEATGLEDFGDPAYRTGLAKLLRSFDEDLERDPARKEACLALALAPLIARLFVEDGLKRYAGSADAGVVAPVFVVGCPRSGTTALHKLLACDERFQGLESWLIKTPMPRPPKREWADNPHYRQAVARFESRLAATPELKFIHYTQPNEVDECLGITAQTFVSNAFGSTAYVPSYDRWFVEQDARPLFATLERNLRLIGANESHKRWLLKNPSHVLDLDMLLDHFPDAMVVHIHRDPLKSMPSTFSLLSKLHRQFDGEQVNLPALVEREIGLWSKALTDAVDIAARHRDRVIEVMEHDMIAAPLEIVQRIYSFAGMELSAQTKQAMHTWWAQHPVGKHGKHRYSAEAVGVTQEALAQRFATYRAHYGFDRQDGEGGR</sequence>
<dbReference type="AlphaFoldDB" id="A0A916X4F5"/>
<dbReference type="InterPro" id="IPR052736">
    <property type="entry name" value="Stf3_sulfotransferase"/>
</dbReference>